<evidence type="ECO:0000256" key="1">
    <source>
        <dbReference type="ARBA" id="ARBA00004173"/>
    </source>
</evidence>
<keyword evidence="3" id="KW-0689">Ribosomal protein</keyword>
<gene>
    <name evidence="8" type="ORF">EV44_g2854</name>
</gene>
<comment type="caution">
    <text evidence="8">The sequence shown here is derived from an EMBL/GenBank/DDBJ whole genome shotgun (WGS) entry which is preliminary data.</text>
</comment>
<protein>
    <recommendedName>
        <fullName evidence="6">Large ribosomal subunit protein mL50</fullName>
    </recommendedName>
</protein>
<proteinExistence type="inferred from homology"/>
<keyword evidence="9" id="KW-1185">Reference proteome</keyword>
<dbReference type="OrthoDB" id="6220758at2759"/>
<dbReference type="Pfam" id="PF10501">
    <property type="entry name" value="Ribosomal_L50"/>
    <property type="match status" value="1"/>
</dbReference>
<dbReference type="STRING" id="52586.A0A0B1P8Q4"/>
<evidence type="ECO:0000256" key="4">
    <source>
        <dbReference type="ARBA" id="ARBA00023128"/>
    </source>
</evidence>
<dbReference type="Proteomes" id="UP000030854">
    <property type="component" value="Unassembled WGS sequence"/>
</dbReference>
<evidence type="ECO:0000256" key="7">
    <source>
        <dbReference type="SAM" id="MobiDB-lite"/>
    </source>
</evidence>
<reference evidence="8 9" key="1">
    <citation type="journal article" date="2014" name="BMC Genomics">
        <title>Adaptive genomic structural variation in the grape powdery mildew pathogen, Erysiphe necator.</title>
        <authorList>
            <person name="Jones L."/>
            <person name="Riaz S."/>
            <person name="Morales-Cruz A."/>
            <person name="Amrine K.C."/>
            <person name="McGuire B."/>
            <person name="Gubler W.D."/>
            <person name="Walker M.A."/>
            <person name="Cantu D."/>
        </authorList>
    </citation>
    <scope>NUCLEOTIDE SEQUENCE [LARGE SCALE GENOMIC DNA]</scope>
    <source>
        <strain evidence="9">c</strain>
    </source>
</reference>
<evidence type="ECO:0000313" key="8">
    <source>
        <dbReference type="EMBL" id="KHJ34638.1"/>
    </source>
</evidence>
<dbReference type="GO" id="GO:0005840">
    <property type="term" value="C:ribosome"/>
    <property type="evidence" value="ECO:0007669"/>
    <property type="project" value="UniProtKB-KW"/>
</dbReference>
<keyword evidence="5" id="KW-0687">Ribonucleoprotein</keyword>
<evidence type="ECO:0000256" key="6">
    <source>
        <dbReference type="ARBA" id="ARBA00035183"/>
    </source>
</evidence>
<keyword evidence="4" id="KW-0496">Mitochondrion</keyword>
<accession>A0A0B1P8Q4</accession>
<evidence type="ECO:0000256" key="5">
    <source>
        <dbReference type="ARBA" id="ARBA00023274"/>
    </source>
</evidence>
<feature type="region of interest" description="Disordered" evidence="7">
    <location>
        <begin position="62"/>
        <end position="94"/>
    </location>
</feature>
<dbReference type="GO" id="GO:1990904">
    <property type="term" value="C:ribonucleoprotein complex"/>
    <property type="evidence" value="ECO:0007669"/>
    <property type="project" value="UniProtKB-KW"/>
</dbReference>
<dbReference type="InterPro" id="IPR018305">
    <property type="entry name" value="Ribosomal_m50"/>
</dbReference>
<evidence type="ECO:0000256" key="2">
    <source>
        <dbReference type="ARBA" id="ARBA00008860"/>
    </source>
</evidence>
<dbReference type="EMBL" id="JNVN01000780">
    <property type="protein sequence ID" value="KHJ34638.1"/>
    <property type="molecule type" value="Genomic_DNA"/>
</dbReference>
<comment type="similarity">
    <text evidence="2">Belongs to the mitochondrion-specific ribosomal protein mL50 family.</text>
</comment>
<sequence length="415" mass="47259">MLWIARYDRSTSLLRYTNLYFNAKYQRLSPKNKLCLVSLSSLASRAANTNVPLTEKVRRKIWGTDQPPGQADPYGENYNLKKSDQTTSEPRPVETRIQKPLVNESVSQYEPATIWDGLEQVGGTEHMLNQEWLPGNTFHASFIPKDKMVDIDKITATVHRVLVEIFVWQQANYQLANIFAGPELKTDFTINVNLSYSPKMGIKLQYPDNTTMENIIRSLTPGQLEEVTIAHDSDLSLTPKGDISINTTDISKLDSVKESEENIVDLQSVSEPCPLEETSAENPHNTKETNLELINYQELVASWDPSWMNIPIIDAEIKFTFFKRILQLTGIHVSDAIITSTTTVGGLLKQIIKPPKNRKLAEVLAEKEELSMLPNVSIHPRRITLRDRETRVGRWKLIEQEFIARGLISEERRNT</sequence>
<dbReference type="OMA" id="PGHWGEE"/>
<dbReference type="AlphaFoldDB" id="A0A0B1P8Q4"/>
<dbReference type="HOGENOM" id="CLU_034472_1_0_1"/>
<name>A0A0B1P8Q4_UNCNE</name>
<comment type="subcellular location">
    <subcellularLocation>
        <location evidence="1">Mitochondrion</location>
    </subcellularLocation>
</comment>
<evidence type="ECO:0000313" key="9">
    <source>
        <dbReference type="Proteomes" id="UP000030854"/>
    </source>
</evidence>
<evidence type="ECO:0000256" key="3">
    <source>
        <dbReference type="ARBA" id="ARBA00022980"/>
    </source>
</evidence>
<dbReference type="GO" id="GO:0005739">
    <property type="term" value="C:mitochondrion"/>
    <property type="evidence" value="ECO:0007669"/>
    <property type="project" value="UniProtKB-SubCell"/>
</dbReference>
<organism evidence="8 9">
    <name type="scientific">Uncinula necator</name>
    <name type="common">Grape powdery mildew</name>
    <dbReference type="NCBI Taxonomy" id="52586"/>
    <lineage>
        <taxon>Eukaryota</taxon>
        <taxon>Fungi</taxon>
        <taxon>Dikarya</taxon>
        <taxon>Ascomycota</taxon>
        <taxon>Pezizomycotina</taxon>
        <taxon>Leotiomycetes</taxon>
        <taxon>Erysiphales</taxon>
        <taxon>Erysiphaceae</taxon>
        <taxon>Erysiphe</taxon>
    </lineage>
</organism>